<keyword evidence="2" id="KW-0255">Endonuclease</keyword>
<dbReference type="Proteomes" id="UP000595197">
    <property type="component" value="Chromosome"/>
</dbReference>
<evidence type="ECO:0000313" key="3">
    <source>
        <dbReference type="Proteomes" id="UP000595197"/>
    </source>
</evidence>
<dbReference type="EMBL" id="CP067420">
    <property type="protein sequence ID" value="QQP87544.1"/>
    <property type="molecule type" value="Genomic_DNA"/>
</dbReference>
<dbReference type="Gene3D" id="1.10.30.50">
    <property type="match status" value="1"/>
</dbReference>
<keyword evidence="3" id="KW-1185">Reference proteome</keyword>
<dbReference type="RefSeq" id="WP_201070869.1">
    <property type="nucleotide sequence ID" value="NZ_CP067420.1"/>
</dbReference>
<gene>
    <name evidence="2" type="ORF">IGS68_15700</name>
</gene>
<reference evidence="2" key="1">
    <citation type="submission" date="2021-02" db="EMBL/GenBank/DDBJ databases">
        <title>Skermanella TT6 skin isolate.</title>
        <authorList>
            <person name="Lee K."/>
            <person name="Ganzorig M."/>
        </authorList>
    </citation>
    <scope>NUCLEOTIDE SEQUENCE</scope>
    <source>
        <strain evidence="2">TT6</strain>
    </source>
</reference>
<proteinExistence type="predicted"/>
<dbReference type="Pfam" id="PF14279">
    <property type="entry name" value="HNH_5"/>
    <property type="match status" value="1"/>
</dbReference>
<name>A0ABX7B111_9PROT</name>
<feature type="domain" description="HNH endonuclease 5" evidence="1">
    <location>
        <begin position="95"/>
        <end position="127"/>
    </location>
</feature>
<dbReference type="CDD" id="cd00085">
    <property type="entry name" value="HNHc"/>
    <property type="match status" value="1"/>
</dbReference>
<dbReference type="InterPro" id="IPR003615">
    <property type="entry name" value="HNH_nuc"/>
</dbReference>
<accession>A0ABX7B111</accession>
<sequence>MSIALRRQIACHSDLAAILALVDPCPKGVPRPSFALPSGRTAQATQPLRAFRLKGTRCAECGLQGHHFLEFRTGRQGLSGLALMGFGDRGPTSPTADHIVPRSLGGAGAPGNLRVLCAECNVRKANRCTVATVTRFRLAEVKNRLRASYGALHPSFQEFHRAYLRHFDATVSIDQGYVDDAGLIAYAAAIEHRFGLVCDLASVPGHLFPEGYDRS</sequence>
<evidence type="ECO:0000313" key="2">
    <source>
        <dbReference type="EMBL" id="QQP87544.1"/>
    </source>
</evidence>
<evidence type="ECO:0000259" key="1">
    <source>
        <dbReference type="Pfam" id="PF14279"/>
    </source>
</evidence>
<keyword evidence="2" id="KW-0378">Hydrolase</keyword>
<organism evidence="2 3">
    <name type="scientific">Skermanella cutis</name>
    <dbReference type="NCBI Taxonomy" id="2775420"/>
    <lineage>
        <taxon>Bacteria</taxon>
        <taxon>Pseudomonadati</taxon>
        <taxon>Pseudomonadota</taxon>
        <taxon>Alphaproteobacteria</taxon>
        <taxon>Rhodospirillales</taxon>
        <taxon>Azospirillaceae</taxon>
        <taxon>Skermanella</taxon>
    </lineage>
</organism>
<protein>
    <submittedName>
        <fullName evidence="2">HNH endonuclease</fullName>
    </submittedName>
</protein>
<dbReference type="InterPro" id="IPR029471">
    <property type="entry name" value="HNH_5"/>
</dbReference>
<keyword evidence="2" id="KW-0540">Nuclease</keyword>
<dbReference type="GO" id="GO:0004519">
    <property type="term" value="F:endonuclease activity"/>
    <property type="evidence" value="ECO:0007669"/>
    <property type="project" value="UniProtKB-KW"/>
</dbReference>